<evidence type="ECO:0000313" key="2">
    <source>
        <dbReference type="Proteomes" id="UP000016570"/>
    </source>
</evidence>
<dbReference type="SUPFAM" id="SSF48452">
    <property type="entry name" value="TPR-like"/>
    <property type="match status" value="1"/>
</dbReference>
<protein>
    <submittedName>
        <fullName evidence="1">Uncharacterized protein</fullName>
    </submittedName>
</protein>
<proteinExistence type="predicted"/>
<keyword evidence="2" id="KW-1185">Reference proteome</keyword>
<reference evidence="1 2" key="1">
    <citation type="submission" date="2013-09" db="EMBL/GenBank/DDBJ databases">
        <title>Whole genome shotgun sequence of Vibrio proteolyticus NBRC 13287.</title>
        <authorList>
            <person name="Isaki S."/>
            <person name="Hosoyama A."/>
            <person name="Numata M."/>
            <person name="Hashimoto M."/>
            <person name="Hosoyama Y."/>
            <person name="Tsuchikane K."/>
            <person name="Noguchi M."/>
            <person name="Hirakata S."/>
            <person name="Ichikawa N."/>
            <person name="Ohji S."/>
            <person name="Yamazoe A."/>
            <person name="Fujita N."/>
        </authorList>
    </citation>
    <scope>NUCLEOTIDE SEQUENCE [LARGE SCALE GENOMIC DNA]</scope>
    <source>
        <strain evidence="1 2">NBRC 13287</strain>
    </source>
</reference>
<organism evidence="1 2">
    <name type="scientific">Vibrio proteolyticus NBRC 13287</name>
    <dbReference type="NCBI Taxonomy" id="1219065"/>
    <lineage>
        <taxon>Bacteria</taxon>
        <taxon>Pseudomonadati</taxon>
        <taxon>Pseudomonadota</taxon>
        <taxon>Gammaproteobacteria</taxon>
        <taxon>Vibrionales</taxon>
        <taxon>Vibrionaceae</taxon>
        <taxon>Vibrio</taxon>
    </lineage>
</organism>
<evidence type="ECO:0000313" key="1">
    <source>
        <dbReference type="EMBL" id="GAD65948.1"/>
    </source>
</evidence>
<name>U3BGW9_VIBPR</name>
<comment type="caution">
    <text evidence="1">The sequence shown here is derived from an EMBL/GenBank/DDBJ whole genome shotgun (WGS) entry which is preliminary data.</text>
</comment>
<dbReference type="AlphaFoldDB" id="U3BGW9"/>
<sequence length="164" mass="18792">MDLQQCWSSYLKAEQLLDQGHWPQAHYLYEDVLSSLPGHIQSALRSDETKPCQFVCLLSGLRDAAVSQSEILNRMGQHQRAFDVLNQAYALLQFIAIEPNALVRSTDSVLEKQSEDLLRHLGVFCSAQRNAQWMLEYEQVEKAHHYFTNLKLMNGLMTTPQVVN</sequence>
<accession>U3BGW9</accession>
<gene>
    <name evidence="1" type="ORF">VPR01S_02_01990</name>
</gene>
<dbReference type="RefSeq" id="WP_021703939.1">
    <property type="nucleotide sequence ID" value="NZ_BATJ01000002.1"/>
</dbReference>
<dbReference type="InterPro" id="IPR011990">
    <property type="entry name" value="TPR-like_helical_dom_sf"/>
</dbReference>
<dbReference type="STRING" id="1219065.VPR01S_02_01990"/>
<dbReference type="eggNOG" id="ENOG5031UYZ">
    <property type="taxonomic scope" value="Bacteria"/>
</dbReference>
<dbReference type="Proteomes" id="UP000016570">
    <property type="component" value="Unassembled WGS sequence"/>
</dbReference>
<dbReference type="EMBL" id="BATJ01000002">
    <property type="protein sequence ID" value="GAD65948.1"/>
    <property type="molecule type" value="Genomic_DNA"/>
</dbReference>